<dbReference type="Proteomes" id="UP001150581">
    <property type="component" value="Unassembled WGS sequence"/>
</dbReference>
<gene>
    <name evidence="1" type="ORF">LPJ66_011890</name>
</gene>
<reference evidence="1" key="1">
    <citation type="submission" date="2022-07" db="EMBL/GenBank/DDBJ databases">
        <title>Phylogenomic reconstructions and comparative analyses of Kickxellomycotina fungi.</title>
        <authorList>
            <person name="Reynolds N.K."/>
            <person name="Stajich J.E."/>
            <person name="Barry K."/>
            <person name="Grigoriev I.V."/>
            <person name="Crous P."/>
            <person name="Smith M.E."/>
        </authorList>
    </citation>
    <scope>NUCLEOTIDE SEQUENCE</scope>
    <source>
        <strain evidence="1">Benny 63K</strain>
    </source>
</reference>
<accession>A0ACC1HX74</accession>
<name>A0ACC1HX74_9FUNG</name>
<dbReference type="EMBL" id="JANBPG010003928">
    <property type="protein sequence ID" value="KAJ1878447.1"/>
    <property type="molecule type" value="Genomic_DNA"/>
</dbReference>
<evidence type="ECO:0000313" key="1">
    <source>
        <dbReference type="EMBL" id="KAJ1878447.1"/>
    </source>
</evidence>
<comment type="caution">
    <text evidence="1">The sequence shown here is derived from an EMBL/GenBank/DDBJ whole genome shotgun (WGS) entry which is preliminary data.</text>
</comment>
<evidence type="ECO:0000313" key="2">
    <source>
        <dbReference type="Proteomes" id="UP001150581"/>
    </source>
</evidence>
<sequence length="441" mass="48692">MVPFADIFNHKTAGENVHIESEEMVCPLCGEAFGCEHMDGLENMDAEEENGDDDDDEQHSDEDDEDEDHGAHGHVDHDDCGDCGDCGDDDEDSDEDSDSGEMGEELPMLVDEAGIPIEEEEHAASGNEDSEQEQDSEDDGFEDEDSEDADGSDDEDDQDKYIDSLDMVVFKPCRANSEVFNTYGDHGSAYLLHRYGFCDTQNPFESVALGSEDVMQAFAVAVSENRASEVAELIARFRDLFVPNHRAKNQKDEGEEESDDEDDEHNEDDDEDEDGDVPMLGDDDEVAEADDMPSFTIDAPGHPNINLVALLVLGLADESVFSQVSQSDSVFRHYFPIMRRFWGVFQDKLDGGAPVSAAFREANKESAVKKASVALVCRAAFMLAEKRLLLLGEDAAVLGTKPTNALQLSRWESAKQLRSNEKKILQQCIKTYKKAVAKLSA</sequence>
<organism evidence="1 2">
    <name type="scientific">Kickxella alabastrina</name>
    <dbReference type="NCBI Taxonomy" id="61397"/>
    <lineage>
        <taxon>Eukaryota</taxon>
        <taxon>Fungi</taxon>
        <taxon>Fungi incertae sedis</taxon>
        <taxon>Zoopagomycota</taxon>
        <taxon>Kickxellomycotina</taxon>
        <taxon>Kickxellomycetes</taxon>
        <taxon>Kickxellales</taxon>
        <taxon>Kickxellaceae</taxon>
        <taxon>Kickxella</taxon>
    </lineage>
</organism>
<proteinExistence type="predicted"/>
<protein>
    <submittedName>
        <fullName evidence="1">Uncharacterized protein</fullName>
    </submittedName>
</protein>
<keyword evidence="2" id="KW-1185">Reference proteome</keyword>